<reference evidence="2" key="1">
    <citation type="submission" date="2013-10" db="EMBL/GenBank/DDBJ databases">
        <title>Genomic analysis of the causative agents of coccidiosis in chickens.</title>
        <authorList>
            <person name="Reid A.J."/>
            <person name="Blake D."/>
            <person name="Billington K."/>
            <person name="Browne H."/>
            <person name="Dunn M."/>
            <person name="Hung S."/>
            <person name="Kawahara F."/>
            <person name="Miranda-Saavedra D."/>
            <person name="Mourier T."/>
            <person name="Nagra H."/>
            <person name="Otto T.D."/>
            <person name="Rawlings N."/>
            <person name="Sanchez A."/>
            <person name="Sanders M."/>
            <person name="Subramaniam C."/>
            <person name="Tay Y."/>
            <person name="Dear P."/>
            <person name="Doerig C."/>
            <person name="Gruber A."/>
            <person name="Parkinson J."/>
            <person name="Shirley M."/>
            <person name="Wan K.L."/>
            <person name="Berriman M."/>
            <person name="Tomley F."/>
            <person name="Pain A."/>
        </authorList>
    </citation>
    <scope>NUCLEOTIDE SEQUENCE [LARGE SCALE GENOMIC DNA]</scope>
    <source>
        <strain evidence="2">Weybridge</strain>
    </source>
</reference>
<feature type="region of interest" description="Disordered" evidence="1">
    <location>
        <begin position="80"/>
        <end position="155"/>
    </location>
</feature>
<feature type="compositionally biased region" description="Low complexity" evidence="1">
    <location>
        <begin position="597"/>
        <end position="611"/>
    </location>
</feature>
<evidence type="ECO:0000256" key="1">
    <source>
        <dbReference type="SAM" id="MobiDB-lite"/>
    </source>
</evidence>
<evidence type="ECO:0000313" key="2">
    <source>
        <dbReference type="EMBL" id="CDJ57373.1"/>
    </source>
</evidence>
<feature type="compositionally biased region" description="Basic and acidic residues" evidence="1">
    <location>
        <begin position="271"/>
        <end position="286"/>
    </location>
</feature>
<sequence>MDVDLALVSALQLRELLQQHSPLSPQVQDLASECKKLFALGEESLKGVSPSDPRLQKACKELEEALTFFHSIAAADEDLAKQQGADEKQNHEHHQHESAASGRHRHGRRAERENSKRQHRGRNSSSKGKKKDKLKAAEAERTAPDAPEKPVDSLFGNWPPIDFTFPESQIVVPTGSTGLEVPSWGNGAAKDPFRLSAADSCAAAAAPANAPAGAAEESARLRRGRARTHNRRRAKTSSTSRPCEADASSSDGDSSSSSSSSRSVCLSSTAETHRENSNESEVTKSNDKRRRRQRRINRSLAQPCSDEEITASAAFHPAGTPEVSADDCCRICVSSLRAVFVAKCAASPFRIDASIFVPSESLETEAENTSELGVVVSSSSSGDTSRELQVTWQQPLHFLIRTRQAEGGRKRGEGGSASANPLQYLQKEGILRFIIRRGDDAWPAFSAQFPLSSLTYGVFSTHHVSMFSKEENATDYNAACGYLTFSLSAEPAKPSAGATPLALADLARSTVSTTAEKKTQRRADTVGAHGIDLHASLNSARNENASLQQQNKLLQAQVEEQQQALMQQQQHILALEAHMQQLTAQLTEASQRLAAAEMQQQQQQQTLQRMQQQRDSESRGSAAEIARLQHEVQKLEDLRRNAEEEQKLHRKQIRSYRTEAEQQERELRRLLEEQKDAHKKAVEQEKTIVELRTLLSNARSRIRNERQRNEGLVGKLEGLIHQCTESHVGFVYRKAAEEGKLQLLSLTWGLEAPPVFTGFPESAPICDKQPGKELRRKQQQKGDRGWNDTRILRRLLPPSQPTGAVWETALRLPMQEGYSHILLEHGIPSGQPWGGVLLESTELTVEWFCSVHSGSGGKGSSLLPAFLSGSIAATASFIANICFNLSPCPDVTVALDREVLEGGRVVVNAKPNQGARCVAVAGKLEVSRPSRDIPTLLISALTPDSQKRSLRLKLPLPSAVFCVPFPLSREAFSTRWRSLEMQEEAVLIDMVPNRIRMALSLCALGGRFLILPMDEGDPRGEFSAGAAGCMRIQASGAFPASAECLEGRSVPHFCPPSYTGHPVEVEKYIPCLVELSVKRNAFAGTERQMQSASKWGRTPSGLLRVRCANSSLRNSVLEVLLQQFLTPSQIIHASPSA</sequence>
<dbReference type="RefSeq" id="XP_013334023.1">
    <property type="nucleotide sequence ID" value="XM_013478569.1"/>
</dbReference>
<proteinExistence type="predicted"/>
<keyword evidence="3" id="KW-1185">Reference proteome</keyword>
<dbReference type="GO" id="GO:0010468">
    <property type="term" value="P:regulation of gene expression"/>
    <property type="evidence" value="ECO:0007669"/>
    <property type="project" value="TreeGrafter"/>
</dbReference>
<organism evidence="2 3">
    <name type="scientific">Eimeria maxima</name>
    <name type="common">Coccidian parasite</name>
    <dbReference type="NCBI Taxonomy" id="5804"/>
    <lineage>
        <taxon>Eukaryota</taxon>
        <taxon>Sar</taxon>
        <taxon>Alveolata</taxon>
        <taxon>Apicomplexa</taxon>
        <taxon>Conoidasida</taxon>
        <taxon>Coccidia</taxon>
        <taxon>Eucoccidiorida</taxon>
        <taxon>Eimeriorina</taxon>
        <taxon>Eimeriidae</taxon>
        <taxon>Eimeria</taxon>
    </lineage>
</organism>
<dbReference type="OrthoDB" id="347991at2759"/>
<dbReference type="GeneID" id="25334068"/>
<dbReference type="PANTHER" id="PTHR14312:SF1">
    <property type="entry name" value="BASIC-LEUCINE ZIPPER TRANSCRIPTION FACTOR A"/>
    <property type="match status" value="1"/>
</dbReference>
<feature type="region of interest" description="Disordered" evidence="1">
    <location>
        <begin position="208"/>
        <end position="303"/>
    </location>
</feature>
<feature type="compositionally biased region" description="Basic residues" evidence="1">
    <location>
        <begin position="117"/>
        <end position="133"/>
    </location>
</feature>
<dbReference type="EMBL" id="HG719268">
    <property type="protein sequence ID" value="CDJ57373.1"/>
    <property type="molecule type" value="Genomic_DNA"/>
</dbReference>
<feature type="compositionally biased region" description="Low complexity" evidence="1">
    <location>
        <begin position="246"/>
        <end position="268"/>
    </location>
</feature>
<dbReference type="GO" id="GO:0043565">
    <property type="term" value="F:sequence-specific DNA binding"/>
    <property type="evidence" value="ECO:0007669"/>
    <property type="project" value="TreeGrafter"/>
</dbReference>
<dbReference type="AlphaFoldDB" id="U6M2S1"/>
<gene>
    <name evidence="2" type="ORF">EMWEY_00000820</name>
</gene>
<name>U6M2S1_EIMMA</name>
<dbReference type="GO" id="GO:0005634">
    <property type="term" value="C:nucleus"/>
    <property type="evidence" value="ECO:0007669"/>
    <property type="project" value="TreeGrafter"/>
</dbReference>
<feature type="region of interest" description="Disordered" evidence="1">
    <location>
        <begin position="597"/>
        <end position="622"/>
    </location>
</feature>
<evidence type="ECO:0000313" key="3">
    <source>
        <dbReference type="Proteomes" id="UP000030763"/>
    </source>
</evidence>
<reference evidence="2" key="2">
    <citation type="submission" date="2013-10" db="EMBL/GenBank/DDBJ databases">
        <authorList>
            <person name="Aslett M."/>
        </authorList>
    </citation>
    <scope>NUCLEOTIDE SEQUENCE [LARGE SCALE GENOMIC DNA]</scope>
    <source>
        <strain evidence="2">Weybridge</strain>
    </source>
</reference>
<dbReference type="Proteomes" id="UP000030763">
    <property type="component" value="Unassembled WGS sequence"/>
</dbReference>
<feature type="compositionally biased region" description="Basic residues" evidence="1">
    <location>
        <begin position="287"/>
        <end position="297"/>
    </location>
</feature>
<feature type="compositionally biased region" description="Basic and acidic residues" evidence="1">
    <location>
        <begin position="80"/>
        <end position="97"/>
    </location>
</feature>
<feature type="compositionally biased region" description="Basic residues" evidence="1">
    <location>
        <begin position="221"/>
        <end position="235"/>
    </location>
</feature>
<dbReference type="VEuPathDB" id="ToxoDB:EMWEY_00000820"/>
<dbReference type="PANTHER" id="PTHR14312">
    <property type="entry name" value="CREB/ATF BZIP TRANSCRIPTION FACTOR"/>
    <property type="match status" value="1"/>
</dbReference>
<feature type="compositionally biased region" description="Basic and acidic residues" evidence="1">
    <location>
        <begin position="134"/>
        <end position="151"/>
    </location>
</feature>
<accession>U6M2S1</accession>
<protein>
    <submittedName>
        <fullName evidence="2">Uncharacterized protein</fullName>
    </submittedName>
</protein>